<dbReference type="Pfam" id="PF05947">
    <property type="entry name" value="T6SS_TssF"/>
    <property type="match status" value="1"/>
</dbReference>
<protein>
    <submittedName>
        <fullName evidence="1">Type VI secretion protein</fullName>
    </submittedName>
</protein>
<organism evidence="1 2">
    <name type="scientific">Lysobacter arseniciresistens ZS79</name>
    <dbReference type="NCBI Taxonomy" id="913325"/>
    <lineage>
        <taxon>Bacteria</taxon>
        <taxon>Pseudomonadati</taxon>
        <taxon>Pseudomonadota</taxon>
        <taxon>Gammaproteobacteria</taxon>
        <taxon>Lysobacterales</taxon>
        <taxon>Lysobacteraceae</taxon>
        <taxon>Novilysobacter</taxon>
    </lineage>
</organism>
<dbReference type="STRING" id="913325.N799_07630"/>
<dbReference type="PANTHER" id="PTHR35370:SF1">
    <property type="entry name" value="TYPE VI SECRETION SYSTEM COMPONENT TSSF1"/>
    <property type="match status" value="1"/>
</dbReference>
<comment type="caution">
    <text evidence="1">The sequence shown here is derived from an EMBL/GenBank/DDBJ whole genome shotgun (WGS) entry which is preliminary data.</text>
</comment>
<accession>A0A0A0EVU0</accession>
<dbReference type="EMBL" id="AVPT01000021">
    <property type="protein sequence ID" value="KGM55056.1"/>
    <property type="molecule type" value="Genomic_DNA"/>
</dbReference>
<proteinExistence type="predicted"/>
<evidence type="ECO:0000313" key="1">
    <source>
        <dbReference type="EMBL" id="KGM55056.1"/>
    </source>
</evidence>
<dbReference type="InterPro" id="IPR010272">
    <property type="entry name" value="T6SS_TssF"/>
</dbReference>
<dbReference type="PANTHER" id="PTHR35370">
    <property type="entry name" value="CYTOPLASMIC PROTEIN-RELATED-RELATED"/>
    <property type="match status" value="1"/>
</dbReference>
<dbReference type="eggNOG" id="COG3519">
    <property type="taxonomic scope" value="Bacteria"/>
</dbReference>
<keyword evidence="2" id="KW-1185">Reference proteome</keyword>
<dbReference type="OrthoDB" id="9763676at2"/>
<dbReference type="PIRSF" id="PIRSF028304">
    <property type="entry name" value="UCP028304"/>
    <property type="match status" value="1"/>
</dbReference>
<evidence type="ECO:0000313" key="2">
    <source>
        <dbReference type="Proteomes" id="UP000029989"/>
    </source>
</evidence>
<sequence length="611" mass="67736">MEDLLPYYERELAFLRRYGREFSERYPKIAGRLLLSGDGSQDPHVERLIESFALLSARVSKKIEDDYPEFTESLLEVLYPHYLRPFPSCSIARFDMGPALAQLTAPVTIERDALLHSRSVRGVTCRFRSAYDVTLAPVRVRAARYRGIADAPMATALPAGAGGQISLSFELVGETANVDALGLDTLRLFIDGEPSFCAAMRDALAFGVRAAYLEPADGGRWVALPGNPLRQVGFADDEALIDFPERSQPAYRLLTELFAFPEKFGFFDLDLRSMKHHPGGSFTVHLVMAAQPPGHPAARILEGLQRDHVQLGCTPVVNLFAQHGEPIRINHRSTSYPVVADARRAFAYDVFSIDSVKRVRQTPQGEKVTEFRPFYSLHHGETPDGTGHYWLARRDERVARSSPGFETELSFVDLDFNPVQPQTDVVSLELTCSNRDLPAHLAYGVQGGDLTMEGGGPARSIALLRKPSQPMRFERGRGVQWRLISHLALNQLSLSQDGLPALKEMLRLYDIARTSVSGRQIEGIVSIEHRSTSAWLPGKHFASVVRGVDIRLGIDEAAFVGHGIAAFARVLDHFFGLYVHANSFTRLTLVSATSGEELLRCEPRSGESILV</sequence>
<gene>
    <name evidence="1" type="ORF">N799_07630</name>
</gene>
<dbReference type="NCBIfam" id="TIGR03359">
    <property type="entry name" value="VI_chp_6"/>
    <property type="match status" value="1"/>
</dbReference>
<reference evidence="1 2" key="1">
    <citation type="journal article" date="2015" name="Stand. Genomic Sci.">
        <title>Genomic information of the arsenic-resistant bacterium Lysobacter arseniciresistens type strain ZS79(T) and comparison of Lysobacter draft genomes.</title>
        <authorList>
            <person name="Liu L."/>
            <person name="Zhang S."/>
            <person name="Luo M."/>
            <person name="Wang G."/>
        </authorList>
    </citation>
    <scope>NUCLEOTIDE SEQUENCE [LARGE SCALE GENOMIC DNA]</scope>
    <source>
        <strain evidence="1 2">ZS79</strain>
    </source>
</reference>
<dbReference type="Proteomes" id="UP000029989">
    <property type="component" value="Unassembled WGS sequence"/>
</dbReference>
<name>A0A0A0EVU0_9GAMM</name>
<dbReference type="AlphaFoldDB" id="A0A0A0EVU0"/>
<dbReference type="RefSeq" id="WP_036212008.1">
    <property type="nucleotide sequence ID" value="NZ_AVPT01000021.1"/>
</dbReference>